<keyword evidence="3" id="KW-0808">Transferase</keyword>
<evidence type="ECO:0000256" key="10">
    <source>
        <dbReference type="ARBA" id="ARBA00023136"/>
    </source>
</evidence>
<dbReference type="SUPFAM" id="SSF55781">
    <property type="entry name" value="GAF domain-like"/>
    <property type="match status" value="1"/>
</dbReference>
<comment type="subcellular location">
    <subcellularLocation>
        <location evidence="1">Membrane</location>
        <topology evidence="1">Multi-pass membrane protein</topology>
    </subcellularLocation>
</comment>
<keyword evidence="7" id="KW-0067">ATP-binding</keyword>
<keyword evidence="14" id="KW-1185">Reference proteome</keyword>
<dbReference type="Gene3D" id="3.30.450.40">
    <property type="match status" value="1"/>
</dbReference>
<comment type="caution">
    <text evidence="13">The sequence shown here is derived from an EMBL/GenBank/DDBJ whole genome shotgun (WGS) entry which is preliminary data.</text>
</comment>
<evidence type="ECO:0000313" key="13">
    <source>
        <dbReference type="EMBL" id="EEA84553.1"/>
    </source>
</evidence>
<sequence>MIERNFYKDRKAKLYHHNEEEIHLKSYLFGNGIRLVSVLAGITCLALLFENSRMDNTSIVVLYVLAAVLTARFTEGYIFGTIASVSSMFIYNFFFINPRYTFAVEQKMYTLSFAVMVGVSLLAAGITSKLKKKVEAEKIQAKKMEMLYRTDGSFLKARDREQVVENCGENLVNILGKTILITIADERRNLMEPHVYICNNNGSENLFKLVKEREIIKECFRTGKTKGVGVKVDPSTYKKTGIKEEGSNAYYVPIKGNYLTLGVIGVACYKREILSDEEKKIIKIVAEQTAIALERENIYARRHRAIIEGEGEKLVQKINRITGSDYATLDDFLYDNSTVNKVNDEN</sequence>
<keyword evidence="2" id="KW-0597">Phosphoprotein</keyword>
<evidence type="ECO:0000256" key="5">
    <source>
        <dbReference type="ARBA" id="ARBA00022741"/>
    </source>
</evidence>
<proteinExistence type="predicted"/>
<evidence type="ECO:0000256" key="8">
    <source>
        <dbReference type="ARBA" id="ARBA00022989"/>
    </source>
</evidence>
<evidence type="ECO:0000313" key="14">
    <source>
        <dbReference type="Proteomes" id="UP000003178"/>
    </source>
</evidence>
<dbReference type="EMBL" id="ABWP01000070">
    <property type="protein sequence ID" value="EEA84553.1"/>
    <property type="molecule type" value="Genomic_DNA"/>
</dbReference>
<dbReference type="InterPro" id="IPR038318">
    <property type="entry name" value="KdpD_sf"/>
</dbReference>
<dbReference type="Gene3D" id="1.20.120.620">
    <property type="entry name" value="Backbone structure of the membrane domain of e. Coli histidine kinase receptor kdpd"/>
    <property type="match status" value="1"/>
</dbReference>
<dbReference type="OrthoDB" id="9806130at2"/>
<evidence type="ECO:0000256" key="1">
    <source>
        <dbReference type="ARBA" id="ARBA00004141"/>
    </source>
</evidence>
<dbReference type="Proteomes" id="UP000003178">
    <property type="component" value="Unassembled WGS sequence"/>
</dbReference>
<keyword evidence="6" id="KW-0418">Kinase</keyword>
<keyword evidence="4 11" id="KW-0812">Transmembrane</keyword>
<evidence type="ECO:0000256" key="9">
    <source>
        <dbReference type="ARBA" id="ARBA00023012"/>
    </source>
</evidence>
<dbReference type="GO" id="GO:0000155">
    <property type="term" value="F:phosphorelay sensor kinase activity"/>
    <property type="evidence" value="ECO:0007669"/>
    <property type="project" value="TreeGrafter"/>
</dbReference>
<keyword evidence="5" id="KW-0547">Nucleotide-binding</keyword>
<dbReference type="GO" id="GO:0005886">
    <property type="term" value="C:plasma membrane"/>
    <property type="evidence" value="ECO:0007669"/>
    <property type="project" value="TreeGrafter"/>
</dbReference>
<dbReference type="GO" id="GO:0005524">
    <property type="term" value="F:ATP binding"/>
    <property type="evidence" value="ECO:0007669"/>
    <property type="project" value="UniProtKB-KW"/>
</dbReference>
<dbReference type="PANTHER" id="PTHR45569">
    <property type="entry name" value="SENSOR PROTEIN KDPD"/>
    <property type="match status" value="1"/>
</dbReference>
<evidence type="ECO:0000259" key="12">
    <source>
        <dbReference type="Pfam" id="PF13493"/>
    </source>
</evidence>
<accession>B6G0X8</accession>
<dbReference type="InterPro" id="IPR025201">
    <property type="entry name" value="KdpD_TM"/>
</dbReference>
<keyword evidence="8 11" id="KW-1133">Transmembrane helix</keyword>
<keyword evidence="9" id="KW-0902">Two-component regulatory system</keyword>
<feature type="transmembrane region" description="Helical" evidence="11">
    <location>
        <begin position="27"/>
        <end position="49"/>
    </location>
</feature>
<feature type="transmembrane region" description="Helical" evidence="11">
    <location>
        <begin position="77"/>
        <end position="96"/>
    </location>
</feature>
<dbReference type="PANTHER" id="PTHR45569:SF1">
    <property type="entry name" value="SENSOR PROTEIN KDPD"/>
    <property type="match status" value="1"/>
</dbReference>
<protein>
    <recommendedName>
        <fullName evidence="12">Sensor protein KdpD transmembrane domain-containing protein</fullName>
    </recommendedName>
</protein>
<evidence type="ECO:0000256" key="3">
    <source>
        <dbReference type="ARBA" id="ARBA00022679"/>
    </source>
</evidence>
<gene>
    <name evidence="13" type="ORF">CLOHIR_01784</name>
</gene>
<reference evidence="13 14" key="1">
    <citation type="submission" date="2008-09" db="EMBL/GenBank/DDBJ databases">
        <authorList>
            <person name="Fulton L."/>
            <person name="Clifton S."/>
            <person name="Fulton B."/>
            <person name="Xu J."/>
            <person name="Minx P."/>
            <person name="Pepin K.H."/>
            <person name="Johnson M."/>
            <person name="Thiruvilangam P."/>
            <person name="Bhonagiri V."/>
            <person name="Nash W.E."/>
            <person name="Mardis E.R."/>
            <person name="Wilson R.K."/>
        </authorList>
    </citation>
    <scope>NUCLEOTIDE SEQUENCE [LARGE SCALE GENOMIC DNA]</scope>
    <source>
        <strain evidence="13 14">DSM 13275</strain>
    </source>
</reference>
<dbReference type="STRING" id="500633.CLOHIR_01784"/>
<organism evidence="13 14">
    <name type="scientific">Peptacetobacter hiranonis (strain DSM 13275 / JCM 10541 / KCTC 15199 / TO-931)</name>
    <name type="common">Clostridium hiranonis</name>
    <dbReference type="NCBI Taxonomy" id="500633"/>
    <lineage>
        <taxon>Bacteria</taxon>
        <taxon>Bacillati</taxon>
        <taxon>Bacillota</taxon>
        <taxon>Clostridia</taxon>
        <taxon>Peptostreptococcales</taxon>
        <taxon>Peptostreptococcaceae</taxon>
        <taxon>Peptacetobacter</taxon>
    </lineage>
</organism>
<feature type="transmembrane region" description="Helical" evidence="11">
    <location>
        <begin position="108"/>
        <end position="126"/>
    </location>
</feature>
<dbReference type="AlphaFoldDB" id="B6G0X8"/>
<dbReference type="RefSeq" id="WP_006440646.1">
    <property type="nucleotide sequence ID" value="NZ_DS995358.1"/>
</dbReference>
<evidence type="ECO:0000256" key="7">
    <source>
        <dbReference type="ARBA" id="ARBA00022840"/>
    </source>
</evidence>
<dbReference type="Pfam" id="PF13493">
    <property type="entry name" value="DUF4118"/>
    <property type="match status" value="1"/>
</dbReference>
<dbReference type="eggNOG" id="COG2205">
    <property type="taxonomic scope" value="Bacteria"/>
</dbReference>
<evidence type="ECO:0000256" key="4">
    <source>
        <dbReference type="ARBA" id="ARBA00022692"/>
    </source>
</evidence>
<evidence type="ECO:0000256" key="6">
    <source>
        <dbReference type="ARBA" id="ARBA00022777"/>
    </source>
</evidence>
<dbReference type="HOGENOM" id="CLU_801014_0_0_9"/>
<reference evidence="13 14" key="2">
    <citation type="submission" date="2008-10" db="EMBL/GenBank/DDBJ databases">
        <title>Draft genome sequence of Clostridium hiranonis (DSM 13275).</title>
        <authorList>
            <person name="Sudarsanam P."/>
            <person name="Ley R."/>
            <person name="Guruge J."/>
            <person name="Turnbaugh P.J."/>
            <person name="Mahowald M."/>
            <person name="Liep D."/>
            <person name="Gordon J."/>
        </authorList>
    </citation>
    <scope>NUCLEOTIDE SEQUENCE [LARGE SCALE GENOMIC DNA]</scope>
    <source>
        <strain evidence="13 14">DSM 13275</strain>
    </source>
</reference>
<evidence type="ECO:0000256" key="2">
    <source>
        <dbReference type="ARBA" id="ARBA00022553"/>
    </source>
</evidence>
<evidence type="ECO:0000256" key="11">
    <source>
        <dbReference type="SAM" id="Phobius"/>
    </source>
</evidence>
<keyword evidence="10 11" id="KW-0472">Membrane</keyword>
<name>B6G0X8_PEPHT</name>
<dbReference type="InterPro" id="IPR029016">
    <property type="entry name" value="GAF-like_dom_sf"/>
</dbReference>
<dbReference type="InterPro" id="IPR052023">
    <property type="entry name" value="Histidine_kinase_KdpD"/>
</dbReference>
<feature type="domain" description="Sensor protein KdpD transmembrane" evidence="12">
    <location>
        <begin position="36"/>
        <end position="137"/>
    </location>
</feature>